<dbReference type="EC" id="1.1.1.267" evidence="9"/>
<dbReference type="EMBL" id="DRNH01000054">
    <property type="protein sequence ID" value="HFB53286.1"/>
    <property type="molecule type" value="Genomic_DNA"/>
</dbReference>
<evidence type="ECO:0000313" key="13">
    <source>
        <dbReference type="EMBL" id="HFB53286.1"/>
    </source>
</evidence>
<organism evidence="13">
    <name type="scientific">Sulfurimonas autotrophica</name>
    <dbReference type="NCBI Taxonomy" id="202747"/>
    <lineage>
        <taxon>Bacteria</taxon>
        <taxon>Pseudomonadati</taxon>
        <taxon>Campylobacterota</taxon>
        <taxon>Epsilonproteobacteria</taxon>
        <taxon>Campylobacterales</taxon>
        <taxon>Sulfurimonadaceae</taxon>
        <taxon>Sulfurimonas</taxon>
    </lineage>
</organism>
<sequence length="376" mass="42024">MVIFLVESLCWFCFEDLYKLSSLVLLGSTGSIGVNTLLVAKRFGISVEVLVCGNNIALLNEQIKEHNPKRVVVAKKEDVARVDHPHVKYGAEAILEVIEEAQSELVVNALVGFLGLHPILKAIACGKRVALANKESLVAGGAFIDTSKIQPIDSEHFGLWYLLQDRPVSKMIITASGGAFRDWPLEKLAHATLADTQKHPNWSMGQKITIDSATMVNKMFELLEARWLFGEGYYDAIIETKSLIHALIDFKDGSTTAHFANASMQLPIAYALDAQMDENILAHVDLVEVGSLEFRKIEKERYPIWEIKEDLLKNPYLGVVVNAANEAAIEKFIAKEIGFMDISKNIIEAYERFREAPKSIEEVFYLDQEVRAFVAQ</sequence>
<dbReference type="SUPFAM" id="SSF51735">
    <property type="entry name" value="NAD(P)-binding Rossmann-fold domains"/>
    <property type="match status" value="1"/>
</dbReference>
<dbReference type="GO" id="GO:0070402">
    <property type="term" value="F:NADPH binding"/>
    <property type="evidence" value="ECO:0007669"/>
    <property type="project" value="InterPro"/>
</dbReference>
<dbReference type="HAMAP" id="MF_00183">
    <property type="entry name" value="DXP_reductoisom"/>
    <property type="match status" value="1"/>
</dbReference>
<evidence type="ECO:0000259" key="12">
    <source>
        <dbReference type="Pfam" id="PF13288"/>
    </source>
</evidence>
<name>A0A7C3C773_9BACT</name>
<evidence type="ECO:0000259" key="10">
    <source>
        <dbReference type="Pfam" id="PF02670"/>
    </source>
</evidence>
<dbReference type="GO" id="GO:0030604">
    <property type="term" value="F:1-deoxy-D-xylulose-5-phosphate reductoisomerase activity"/>
    <property type="evidence" value="ECO:0007669"/>
    <property type="project" value="UniProtKB-UniRule"/>
</dbReference>
<dbReference type="InterPro" id="IPR036169">
    <property type="entry name" value="DXPR_C_sf"/>
</dbReference>
<evidence type="ECO:0000256" key="6">
    <source>
        <dbReference type="ARBA" id="ARBA00023211"/>
    </source>
</evidence>
<feature type="binding site" evidence="9">
    <location>
        <position position="53"/>
    </location>
    <ligand>
        <name>NADPH</name>
        <dbReference type="ChEBI" id="CHEBI:57783"/>
    </ligand>
</feature>
<comment type="caution">
    <text evidence="9">Lacks conserved residue(s) required for the propagation of feature annotation.</text>
</comment>
<comment type="caution">
    <text evidence="13">The sequence shown here is derived from an EMBL/GenBank/DDBJ whole genome shotgun (WGS) entry which is preliminary data.</text>
</comment>
<dbReference type="Pfam" id="PF08436">
    <property type="entry name" value="DXP_redisom_C"/>
    <property type="match status" value="1"/>
</dbReference>
<accession>A0A7C3C773</accession>
<feature type="binding site" evidence="9">
    <location>
        <position position="205"/>
    </location>
    <ligand>
        <name>NADPH</name>
        <dbReference type="ChEBI" id="CHEBI:57783"/>
    </ligand>
</feature>
<evidence type="ECO:0000256" key="7">
    <source>
        <dbReference type="ARBA" id="ARBA00023229"/>
    </source>
</evidence>
<feature type="binding site" evidence="9">
    <location>
        <position position="154"/>
    </location>
    <ligand>
        <name>1-deoxy-D-xylulose 5-phosphate</name>
        <dbReference type="ChEBI" id="CHEBI:57792"/>
    </ligand>
</feature>
<dbReference type="InterPro" id="IPR013512">
    <property type="entry name" value="DXP_reductoisomerase_N"/>
</dbReference>
<feature type="binding site" evidence="9">
    <location>
        <position position="55"/>
    </location>
    <ligand>
        <name>NADPH</name>
        <dbReference type="ChEBI" id="CHEBI:57783"/>
    </ligand>
</feature>
<feature type="binding site" evidence="9">
    <location>
        <position position="133"/>
    </location>
    <ligand>
        <name>NADPH</name>
        <dbReference type="ChEBI" id="CHEBI:57783"/>
    </ligand>
</feature>
<feature type="domain" description="1-deoxy-D-xylulose 5-phosphate reductoisomerase N-terminal" evidence="10">
    <location>
        <begin position="23"/>
        <end position="141"/>
    </location>
</feature>
<evidence type="ECO:0000259" key="11">
    <source>
        <dbReference type="Pfam" id="PF08436"/>
    </source>
</evidence>
<dbReference type="GO" id="GO:0030145">
    <property type="term" value="F:manganese ion binding"/>
    <property type="evidence" value="ECO:0007669"/>
    <property type="project" value="TreeGrafter"/>
</dbReference>
<comment type="catalytic activity">
    <reaction evidence="8">
        <text>2-C-methyl-D-erythritol 4-phosphate + NADP(+) = 1-deoxy-D-xylulose 5-phosphate + NADPH + H(+)</text>
        <dbReference type="Rhea" id="RHEA:13717"/>
        <dbReference type="ChEBI" id="CHEBI:15378"/>
        <dbReference type="ChEBI" id="CHEBI:57783"/>
        <dbReference type="ChEBI" id="CHEBI:57792"/>
        <dbReference type="ChEBI" id="CHEBI:58262"/>
        <dbReference type="ChEBI" id="CHEBI:58349"/>
        <dbReference type="EC" id="1.1.1.267"/>
    </reaction>
    <physiologicalReaction direction="right-to-left" evidence="8">
        <dbReference type="Rhea" id="RHEA:13719"/>
    </physiologicalReaction>
</comment>
<dbReference type="PANTHER" id="PTHR30525">
    <property type="entry name" value="1-DEOXY-D-XYLULOSE 5-PHOSPHATE REDUCTOISOMERASE"/>
    <property type="match status" value="1"/>
</dbReference>
<feature type="binding site" evidence="9">
    <location>
        <position position="30"/>
    </location>
    <ligand>
        <name>NADPH</name>
        <dbReference type="ChEBI" id="CHEBI:57783"/>
    </ligand>
</feature>
<dbReference type="InterPro" id="IPR003821">
    <property type="entry name" value="DXP_reductoisomerase"/>
</dbReference>
<feature type="domain" description="1-deoxy-D-xylulose 5-phosphate reductoisomerase C-terminal" evidence="11">
    <location>
        <begin position="149"/>
        <end position="229"/>
    </location>
</feature>
<dbReference type="InterPro" id="IPR036291">
    <property type="entry name" value="NAD(P)-bd_dom_sf"/>
</dbReference>
<feature type="binding site" evidence="9">
    <location>
        <position position="31"/>
    </location>
    <ligand>
        <name>NADPH</name>
        <dbReference type="ChEBI" id="CHEBI:57783"/>
    </ligand>
</feature>
<feature type="binding site" evidence="9">
    <location>
        <position position="155"/>
    </location>
    <ligand>
        <name>Mn(2+)</name>
        <dbReference type="ChEBI" id="CHEBI:29035"/>
    </ligand>
</feature>
<evidence type="ECO:0000256" key="1">
    <source>
        <dbReference type="ARBA" id="ARBA00005094"/>
    </source>
</evidence>
<evidence type="ECO:0000256" key="8">
    <source>
        <dbReference type="ARBA" id="ARBA00048543"/>
    </source>
</evidence>
<dbReference type="Gene3D" id="1.10.1740.10">
    <property type="match status" value="1"/>
</dbReference>
<dbReference type="Gene3D" id="3.40.50.720">
    <property type="entry name" value="NAD(P)-binding Rossmann-like Domain"/>
    <property type="match status" value="1"/>
</dbReference>
<keyword evidence="9" id="KW-0460">Magnesium</keyword>
<feature type="binding site" evidence="9">
    <location>
        <position position="29"/>
    </location>
    <ligand>
        <name>NADPH</name>
        <dbReference type="ChEBI" id="CHEBI:57783"/>
    </ligand>
</feature>
<keyword evidence="3 9" id="KW-0479">Metal-binding</keyword>
<reference evidence="13" key="1">
    <citation type="journal article" date="2020" name="mSystems">
        <title>Genome- and Community-Level Interaction Insights into Carbon Utilization and Element Cycling Functions of Hydrothermarchaeota in Hydrothermal Sediment.</title>
        <authorList>
            <person name="Zhou Z."/>
            <person name="Liu Y."/>
            <person name="Xu W."/>
            <person name="Pan J."/>
            <person name="Luo Z.H."/>
            <person name="Li M."/>
        </authorList>
    </citation>
    <scope>NUCLEOTIDE SEQUENCE [LARGE SCALE GENOMIC DNA]</scope>
    <source>
        <strain evidence="13">HyVt-507</strain>
    </source>
</reference>
<feature type="binding site" evidence="9">
    <location>
        <position position="221"/>
    </location>
    <ligand>
        <name>Mn(2+)</name>
        <dbReference type="ChEBI" id="CHEBI:29035"/>
    </ligand>
</feature>
<dbReference type="NCBIfam" id="TIGR00243">
    <property type="entry name" value="Dxr"/>
    <property type="match status" value="1"/>
</dbReference>
<keyword evidence="4 9" id="KW-0521">NADP</keyword>
<keyword evidence="7 9" id="KW-0414">Isoprene biosynthesis</keyword>
<feature type="binding site" evidence="9">
    <location>
        <position position="176"/>
    </location>
    <ligand>
        <name>1-deoxy-D-xylulose 5-phosphate</name>
        <dbReference type="ChEBI" id="CHEBI:57792"/>
    </ligand>
</feature>
<feature type="binding site" evidence="9">
    <location>
        <position position="153"/>
    </location>
    <ligand>
        <name>Mn(2+)</name>
        <dbReference type="ChEBI" id="CHEBI:29035"/>
    </ligand>
</feature>
<comment type="similarity">
    <text evidence="2 9">Belongs to the DXR family.</text>
</comment>
<dbReference type="PIRSF" id="PIRSF006205">
    <property type="entry name" value="Dxp_reductismrs"/>
    <property type="match status" value="1"/>
</dbReference>
<keyword evidence="6 9" id="KW-0464">Manganese</keyword>
<feature type="binding site" evidence="9">
    <location>
        <position position="32"/>
    </location>
    <ligand>
        <name>NADPH</name>
        <dbReference type="ChEBI" id="CHEBI:57783"/>
    </ligand>
</feature>
<feature type="binding site" evidence="9">
    <location>
        <position position="135"/>
    </location>
    <ligand>
        <name>NADPH</name>
        <dbReference type="ChEBI" id="CHEBI:57783"/>
    </ligand>
</feature>
<comment type="pathway">
    <text evidence="1 9">Isoprenoid biosynthesis; isopentenyl diphosphate biosynthesis via DXP pathway; isopentenyl diphosphate from 1-deoxy-D-xylulose 5-phosphate: step 1/6.</text>
</comment>
<feature type="binding site" evidence="9">
    <location>
        <position position="134"/>
    </location>
    <ligand>
        <name>1-deoxy-D-xylulose 5-phosphate</name>
        <dbReference type="ChEBI" id="CHEBI:57792"/>
    </ligand>
</feature>
<dbReference type="AlphaFoldDB" id="A0A7C3C773"/>
<feature type="binding site" evidence="9">
    <location>
        <position position="217"/>
    </location>
    <ligand>
        <name>1-deoxy-D-xylulose 5-phosphate</name>
        <dbReference type="ChEBI" id="CHEBI:57792"/>
    </ligand>
</feature>
<feature type="binding site" evidence="9">
    <location>
        <position position="218"/>
    </location>
    <ligand>
        <name>1-deoxy-D-xylulose 5-phosphate</name>
        <dbReference type="ChEBI" id="CHEBI:57792"/>
    </ligand>
</feature>
<keyword evidence="5 9" id="KW-0560">Oxidoreductase</keyword>
<feature type="domain" description="DXP reductoisomerase C-terminal" evidence="12">
    <location>
        <begin position="260"/>
        <end position="372"/>
    </location>
</feature>
<dbReference type="SUPFAM" id="SSF69055">
    <property type="entry name" value="1-deoxy-D-xylulose-5-phosphate reductoisomerase, C-terminal domain"/>
    <property type="match status" value="1"/>
</dbReference>
<dbReference type="UniPathway" id="UPA00056">
    <property type="reaction ID" value="UER00092"/>
</dbReference>
<evidence type="ECO:0000256" key="3">
    <source>
        <dbReference type="ARBA" id="ARBA00022723"/>
    </source>
</evidence>
<comment type="function">
    <text evidence="9">Catalyzes the NADPH-dependent rearrangement and reduction of 1-deoxy-D-xylulose-5-phosphate (DXP) to 2-C-methyl-D-erythritol 4-phosphate (MEP).</text>
</comment>
<comment type="cofactor">
    <cofactor evidence="9">
        <name>Mg(2+)</name>
        <dbReference type="ChEBI" id="CHEBI:18420"/>
    </cofactor>
    <cofactor evidence="9">
        <name>Mn(2+)</name>
        <dbReference type="ChEBI" id="CHEBI:29035"/>
    </cofactor>
</comment>
<feature type="binding site" evidence="9">
    <location>
        <position position="212"/>
    </location>
    <ligand>
        <name>1-deoxy-D-xylulose 5-phosphate</name>
        <dbReference type="ChEBI" id="CHEBI:57792"/>
    </ligand>
</feature>
<feature type="binding site" evidence="9">
    <location>
        <position position="221"/>
    </location>
    <ligand>
        <name>1-deoxy-D-xylulose 5-phosphate</name>
        <dbReference type="ChEBI" id="CHEBI:57792"/>
    </ligand>
</feature>
<dbReference type="Pfam" id="PF02670">
    <property type="entry name" value="DXP_reductoisom"/>
    <property type="match status" value="1"/>
</dbReference>
<dbReference type="InterPro" id="IPR013644">
    <property type="entry name" value="DXP_reductoisomerase_C"/>
</dbReference>
<proteinExistence type="inferred from homology"/>
<dbReference type="InterPro" id="IPR026877">
    <property type="entry name" value="DXPR_C"/>
</dbReference>
<feature type="binding site" evidence="9">
    <location>
        <position position="155"/>
    </location>
    <ligand>
        <name>1-deoxy-D-xylulose 5-phosphate</name>
        <dbReference type="ChEBI" id="CHEBI:57792"/>
    </ligand>
</feature>
<evidence type="ECO:0000256" key="4">
    <source>
        <dbReference type="ARBA" id="ARBA00022857"/>
    </source>
</evidence>
<dbReference type="Proteomes" id="UP000886390">
    <property type="component" value="Unassembled WGS sequence"/>
</dbReference>
<evidence type="ECO:0000256" key="9">
    <source>
        <dbReference type="HAMAP-Rule" id="MF_00183"/>
    </source>
</evidence>
<dbReference type="PANTHER" id="PTHR30525:SF0">
    <property type="entry name" value="1-DEOXY-D-XYLULOSE 5-PHOSPHATE REDUCTOISOMERASE, CHLOROPLASTIC"/>
    <property type="match status" value="1"/>
</dbReference>
<evidence type="ECO:0000256" key="2">
    <source>
        <dbReference type="ARBA" id="ARBA00006825"/>
    </source>
</evidence>
<dbReference type="Pfam" id="PF13288">
    <property type="entry name" value="DXPR_C"/>
    <property type="match status" value="1"/>
</dbReference>
<dbReference type="SUPFAM" id="SSF55347">
    <property type="entry name" value="Glyceraldehyde-3-phosphate dehydrogenase-like, C-terminal domain"/>
    <property type="match status" value="1"/>
</dbReference>
<evidence type="ECO:0000256" key="5">
    <source>
        <dbReference type="ARBA" id="ARBA00023002"/>
    </source>
</evidence>
<protein>
    <recommendedName>
        <fullName evidence="9">1-deoxy-D-xylulose 5-phosphate reductoisomerase</fullName>
        <shortName evidence="9">DXP reductoisomerase</shortName>
        <ecNumber evidence="9">1.1.1.267</ecNumber>
    </recommendedName>
    <alternativeName>
        <fullName evidence="9">1-deoxyxylulose-5-phosphate reductoisomerase</fullName>
    </alternativeName>
    <alternativeName>
        <fullName evidence="9">2-C-methyl-D-erythritol 4-phosphate synthase</fullName>
    </alternativeName>
</protein>
<dbReference type="GO" id="GO:0051484">
    <property type="term" value="P:isopentenyl diphosphate biosynthetic process, methylerythritol 4-phosphate pathway involved in terpenoid biosynthetic process"/>
    <property type="evidence" value="ECO:0007669"/>
    <property type="project" value="TreeGrafter"/>
</dbReference>
<gene>
    <name evidence="9" type="primary">dxr</name>
    <name evidence="13" type="ORF">ENJ67_01015</name>
</gene>
<feature type="binding site" evidence="9">
    <location>
        <position position="199"/>
    </location>
    <ligand>
        <name>1-deoxy-D-xylulose 5-phosphate</name>
        <dbReference type="ChEBI" id="CHEBI:57792"/>
    </ligand>
</feature>